<dbReference type="Pfam" id="PF14520">
    <property type="entry name" value="HHH_5"/>
    <property type="match status" value="1"/>
</dbReference>
<dbReference type="EC" id="2.7.7.7" evidence="2"/>
<feature type="binding site" evidence="2">
    <location>
        <position position="105"/>
    </location>
    <ligand>
        <name>Mg(2+)</name>
        <dbReference type="ChEBI" id="CHEBI:18420"/>
    </ligand>
</feature>
<proteinExistence type="inferred from homology"/>
<dbReference type="InterPro" id="IPR050116">
    <property type="entry name" value="DNA_polymerase-Y"/>
</dbReference>
<evidence type="ECO:0000313" key="4">
    <source>
        <dbReference type="EMBL" id="MEQ2441389.1"/>
    </source>
</evidence>
<dbReference type="GO" id="GO:0003887">
    <property type="term" value="F:DNA-directed DNA polymerase activity"/>
    <property type="evidence" value="ECO:0007669"/>
    <property type="project" value="UniProtKB-EC"/>
</dbReference>
<dbReference type="InterPro" id="IPR001126">
    <property type="entry name" value="UmuC"/>
</dbReference>
<dbReference type="NCBIfam" id="NF002677">
    <property type="entry name" value="PRK02406.1"/>
    <property type="match status" value="1"/>
</dbReference>
<keyword evidence="2 4" id="KW-0548">Nucleotidyltransferase</keyword>
<comment type="function">
    <text evidence="2">Poorly processive, error-prone DNA polymerase involved in untargeted mutagenesis. Copies undamaged DNA at stalled replication forks, which arise in vivo from mismatched or misaligned primer ends. These misaligned primers can be extended by PolIV. Exhibits no 3'-5' exonuclease (proofreading) activity. May be involved in translesional synthesis, in conjunction with the beta clamp from PolIII.</text>
</comment>
<keyword evidence="2" id="KW-0963">Cytoplasm</keyword>
<keyword evidence="2" id="KW-0234">DNA repair</keyword>
<keyword evidence="2" id="KW-0239">DNA-directed DNA polymerase</keyword>
<dbReference type="SUPFAM" id="SSF100879">
    <property type="entry name" value="Lesion bypass DNA polymerase (Y-family), little finger domain"/>
    <property type="match status" value="1"/>
</dbReference>
<feature type="domain" description="UmuC" evidence="3">
    <location>
        <begin position="5"/>
        <end position="187"/>
    </location>
</feature>
<comment type="caution">
    <text evidence="4">The sequence shown here is derived from an EMBL/GenBank/DDBJ whole genome shotgun (WGS) entry which is preliminary data.</text>
</comment>
<dbReference type="Gene3D" id="1.10.150.20">
    <property type="entry name" value="5' to 3' exonuclease, C-terminal subdomain"/>
    <property type="match status" value="1"/>
</dbReference>
<dbReference type="Pfam" id="PF00817">
    <property type="entry name" value="IMS"/>
    <property type="match status" value="1"/>
</dbReference>
<keyword evidence="2" id="KW-0460">Magnesium</keyword>
<dbReference type="Proteomes" id="UP001489509">
    <property type="component" value="Unassembled WGS sequence"/>
</dbReference>
<sequence>MERAILHCDLNNFFYSVESRDYPELRGRAVAVCGSVEDRHGIVLAKSEEAKKYGIRTAQTIWQAKRQCPHLVICEPHYERYIYFSRLVQGIYGEYTDQVEPFGMDEAWLDVTGSRRLFGTGKEIGEKLRRRVREETGLTISVGVSFNKPFAKLGSDLKKPDGLTVIERADFKEKVWPLSCSQMIGIGPATAKRLAGAGIFTLGDLANASLDSLKRLLGKCGGRLWQTANGWDASPVRREGEEEPVKSVGNSMTESADLADDQAVFSMFLLLCENVSRRLREQGLLAGAIAVDIRDDMLTTVGHQAKLTAPTRNALELARAAMRLFSRHWRWERGRTVRSVGVRGYDLVEDGTVWQLSFFQETAREERLERLAGDADRLRARYGRGALVRASLLGRNGYSKTPSVLQRERIQR</sequence>
<dbReference type="InterPro" id="IPR017961">
    <property type="entry name" value="DNA_pol_Y-fam_little_finger"/>
</dbReference>
<protein>
    <recommendedName>
        <fullName evidence="2">DNA polymerase IV</fullName>
        <shortName evidence="2">Pol IV</shortName>
        <ecNumber evidence="2">2.7.7.7</ecNumber>
    </recommendedName>
</protein>
<dbReference type="EMBL" id="JBBMFD010000023">
    <property type="protein sequence ID" value="MEQ2441389.1"/>
    <property type="molecule type" value="Genomic_DNA"/>
</dbReference>
<dbReference type="RefSeq" id="WP_349220449.1">
    <property type="nucleotide sequence ID" value="NZ_JBBMFD010000023.1"/>
</dbReference>
<name>A0ABV1E3D5_9FIRM</name>
<comment type="subcellular location">
    <subcellularLocation>
        <location evidence="2">Cytoplasm</location>
    </subcellularLocation>
</comment>
<dbReference type="CDD" id="cd03586">
    <property type="entry name" value="PolY_Pol_IV_kappa"/>
    <property type="match status" value="1"/>
</dbReference>
<comment type="cofactor">
    <cofactor evidence="2">
        <name>Mg(2+)</name>
        <dbReference type="ChEBI" id="CHEBI:18420"/>
    </cofactor>
    <text evidence="2">Binds 2 magnesium ions per subunit.</text>
</comment>
<dbReference type="SUPFAM" id="SSF56672">
    <property type="entry name" value="DNA/RNA polymerases"/>
    <property type="match status" value="1"/>
</dbReference>
<dbReference type="Gene3D" id="3.30.70.270">
    <property type="match status" value="1"/>
</dbReference>
<comment type="subunit">
    <text evidence="2">Monomer.</text>
</comment>
<dbReference type="Gene3D" id="3.30.1490.100">
    <property type="entry name" value="DNA polymerase, Y-family, little finger domain"/>
    <property type="match status" value="1"/>
</dbReference>
<dbReference type="PROSITE" id="PS50173">
    <property type="entry name" value="UMUC"/>
    <property type="match status" value="1"/>
</dbReference>
<dbReference type="Pfam" id="PF11799">
    <property type="entry name" value="IMS_C"/>
    <property type="match status" value="1"/>
</dbReference>
<comment type="similarity">
    <text evidence="1 2">Belongs to the DNA polymerase type-Y family.</text>
</comment>
<organism evidence="4 5">
    <name type="scientific">Solibaculum intestinale</name>
    <dbReference type="NCBI Taxonomy" id="3133165"/>
    <lineage>
        <taxon>Bacteria</taxon>
        <taxon>Bacillati</taxon>
        <taxon>Bacillota</taxon>
        <taxon>Clostridia</taxon>
        <taxon>Eubacteriales</taxon>
        <taxon>Oscillospiraceae</taxon>
        <taxon>Solibaculum</taxon>
    </lineage>
</organism>
<gene>
    <name evidence="2 4" type="primary">dinB</name>
    <name evidence="4" type="ORF">WMO26_11180</name>
</gene>
<evidence type="ECO:0000259" key="3">
    <source>
        <dbReference type="PROSITE" id="PS50173"/>
    </source>
</evidence>
<dbReference type="InterPro" id="IPR043502">
    <property type="entry name" value="DNA/RNA_pol_sf"/>
</dbReference>
<dbReference type="PANTHER" id="PTHR11076:SF33">
    <property type="entry name" value="DNA POLYMERASE KAPPA"/>
    <property type="match status" value="1"/>
</dbReference>
<feature type="active site" evidence="2">
    <location>
        <position position="106"/>
    </location>
</feature>
<comment type="catalytic activity">
    <reaction evidence="2">
        <text>DNA(n) + a 2'-deoxyribonucleoside 5'-triphosphate = DNA(n+1) + diphosphate</text>
        <dbReference type="Rhea" id="RHEA:22508"/>
        <dbReference type="Rhea" id="RHEA-COMP:17339"/>
        <dbReference type="Rhea" id="RHEA-COMP:17340"/>
        <dbReference type="ChEBI" id="CHEBI:33019"/>
        <dbReference type="ChEBI" id="CHEBI:61560"/>
        <dbReference type="ChEBI" id="CHEBI:173112"/>
        <dbReference type="EC" id="2.7.7.7"/>
    </reaction>
</comment>
<accession>A0ABV1E3D5</accession>
<feature type="site" description="Substrate discrimination" evidence="2">
    <location>
        <position position="14"/>
    </location>
</feature>
<keyword evidence="2" id="KW-0515">Mutator protein</keyword>
<keyword evidence="5" id="KW-1185">Reference proteome</keyword>
<dbReference type="Gene3D" id="3.40.1170.60">
    <property type="match status" value="1"/>
</dbReference>
<dbReference type="InterPro" id="IPR043128">
    <property type="entry name" value="Rev_trsase/Diguanyl_cyclase"/>
</dbReference>
<dbReference type="InterPro" id="IPR036775">
    <property type="entry name" value="DNA_pol_Y-fam_lit_finger_sf"/>
</dbReference>
<keyword evidence="2" id="KW-0479">Metal-binding</keyword>
<reference evidence="4 5" key="1">
    <citation type="submission" date="2024-03" db="EMBL/GenBank/DDBJ databases">
        <title>Human intestinal bacterial collection.</title>
        <authorList>
            <person name="Pauvert C."/>
            <person name="Hitch T.C.A."/>
            <person name="Clavel T."/>
        </authorList>
    </citation>
    <scope>NUCLEOTIDE SEQUENCE [LARGE SCALE GENOMIC DNA]</scope>
    <source>
        <strain evidence="4 5">CLA-JM-H44</strain>
    </source>
</reference>
<keyword evidence="2" id="KW-0235">DNA replication</keyword>
<dbReference type="PANTHER" id="PTHR11076">
    <property type="entry name" value="DNA REPAIR POLYMERASE UMUC / TRANSFERASE FAMILY MEMBER"/>
    <property type="match status" value="1"/>
</dbReference>
<evidence type="ECO:0000256" key="1">
    <source>
        <dbReference type="ARBA" id="ARBA00010945"/>
    </source>
</evidence>
<dbReference type="InterPro" id="IPR022880">
    <property type="entry name" value="DNApol_IV"/>
</dbReference>
<dbReference type="HAMAP" id="MF_01113">
    <property type="entry name" value="DNApol_IV"/>
    <property type="match status" value="1"/>
</dbReference>
<evidence type="ECO:0000313" key="5">
    <source>
        <dbReference type="Proteomes" id="UP001489509"/>
    </source>
</evidence>
<keyword evidence="2 4" id="KW-0808">Transferase</keyword>
<keyword evidence="2" id="KW-0227">DNA damage</keyword>
<feature type="binding site" evidence="2">
    <location>
        <position position="9"/>
    </location>
    <ligand>
        <name>Mg(2+)</name>
        <dbReference type="ChEBI" id="CHEBI:18420"/>
    </ligand>
</feature>
<evidence type="ECO:0000256" key="2">
    <source>
        <dbReference type="HAMAP-Rule" id="MF_01113"/>
    </source>
</evidence>
<keyword evidence="2" id="KW-0238">DNA-binding</keyword>